<keyword evidence="4" id="KW-1185">Reference proteome</keyword>
<dbReference type="AlphaFoldDB" id="A0A327ZH30"/>
<dbReference type="Pfam" id="PF02517">
    <property type="entry name" value="Rce1-like"/>
    <property type="match status" value="1"/>
</dbReference>
<feature type="transmembrane region" description="Helical" evidence="1">
    <location>
        <begin position="49"/>
        <end position="71"/>
    </location>
</feature>
<dbReference type="EMBL" id="QLMJ01000002">
    <property type="protein sequence ID" value="RAK42227.1"/>
    <property type="molecule type" value="Genomic_DNA"/>
</dbReference>
<evidence type="ECO:0000256" key="1">
    <source>
        <dbReference type="SAM" id="Phobius"/>
    </source>
</evidence>
<comment type="caution">
    <text evidence="3">The sequence shown here is derived from an EMBL/GenBank/DDBJ whole genome shotgun (WGS) entry which is preliminary data.</text>
</comment>
<dbReference type="GO" id="GO:0004175">
    <property type="term" value="F:endopeptidase activity"/>
    <property type="evidence" value="ECO:0007669"/>
    <property type="project" value="UniProtKB-ARBA"/>
</dbReference>
<proteinExistence type="predicted"/>
<organism evidence="3 4">
    <name type="scientific">Actinoplanes lutulentus</name>
    <dbReference type="NCBI Taxonomy" id="1287878"/>
    <lineage>
        <taxon>Bacteria</taxon>
        <taxon>Bacillati</taxon>
        <taxon>Actinomycetota</taxon>
        <taxon>Actinomycetes</taxon>
        <taxon>Micromonosporales</taxon>
        <taxon>Micromonosporaceae</taxon>
        <taxon>Actinoplanes</taxon>
    </lineage>
</organism>
<dbReference type="InterPro" id="IPR003675">
    <property type="entry name" value="Rce1/LyrA-like_dom"/>
</dbReference>
<keyword evidence="1" id="KW-1133">Transmembrane helix</keyword>
<keyword evidence="1" id="KW-0472">Membrane</keyword>
<evidence type="ECO:0000313" key="4">
    <source>
        <dbReference type="Proteomes" id="UP000249341"/>
    </source>
</evidence>
<accession>A0A327ZH30</accession>
<dbReference type="Proteomes" id="UP000249341">
    <property type="component" value="Unassembled WGS sequence"/>
</dbReference>
<evidence type="ECO:0000313" key="3">
    <source>
        <dbReference type="EMBL" id="RAK42227.1"/>
    </source>
</evidence>
<gene>
    <name evidence="3" type="ORF">B0I29_10252</name>
</gene>
<name>A0A327ZH30_9ACTN</name>
<keyword evidence="1" id="KW-0812">Transmembrane</keyword>
<dbReference type="GO" id="GO:0080120">
    <property type="term" value="P:CAAX-box protein maturation"/>
    <property type="evidence" value="ECO:0007669"/>
    <property type="project" value="UniProtKB-ARBA"/>
</dbReference>
<protein>
    <recommendedName>
        <fullName evidence="2">CAAX prenyl protease 2/Lysostaphin resistance protein A-like domain-containing protein</fullName>
    </recommendedName>
</protein>
<evidence type="ECO:0000259" key="2">
    <source>
        <dbReference type="Pfam" id="PF02517"/>
    </source>
</evidence>
<sequence length="205" mass="21361">MVAVSIALSVMVVVRIWNRTGPGWAQPITGPLAAALLVLLTGVPPALGTGYGYALTGVLVIAACYGLALLIPPTRRALAAQYFPTPWRTAILEIPLATVVFEEIAFRGVLWTLIDRQHGPVWATGVTAVLFGLWHISPDPALRSQLGTVAFTTIAGVAFGLLRDVSGGLLAPVAVHWAANGLGVLASTAVRARSGDDRRGPVANG</sequence>
<reference evidence="3 4" key="1">
    <citation type="submission" date="2018-06" db="EMBL/GenBank/DDBJ databases">
        <title>Genomic Encyclopedia of Type Strains, Phase III (KMG-III): the genomes of soil and plant-associated and newly described type strains.</title>
        <authorList>
            <person name="Whitman W."/>
        </authorList>
    </citation>
    <scope>NUCLEOTIDE SEQUENCE [LARGE SCALE GENOMIC DNA]</scope>
    <source>
        <strain evidence="3 4">CGMCC 4.7090</strain>
    </source>
</reference>
<feature type="domain" description="CAAX prenyl protease 2/Lysostaphin resistance protein A-like" evidence="2">
    <location>
        <begin position="92"/>
        <end position="181"/>
    </location>
</feature>